<keyword evidence="3" id="KW-1185">Reference proteome</keyword>
<sequence length="358" mass="42072">MKKSFVPIPNKMFAFETNYFVPNEELVVYYHLGNLNLAKNYSLTITNIDLLNSIIQFDKSNLSRGKSKVRDALVKLHDKGYINLSFSDSKLRNNTTLEVTLPMTDHPEVFKNPVTSGNWNYQGFTEVTEGMYTKSNTIEQFKVLIYVKWRSFSNSKKKQSYAISYREWESVLKVSHQTAVKIIEQCCEDGLIKKERGEYYTNCDGEIRQETNKYQISSNEADETTNVTKELNTLISIDEHIEKSNEKRNHNWFRLNSYIDEDDMYIFFNTKCNILKEYATKRIDGISSKSNGKKVIEKLKAKAKARIQLEERDKRLQQERDERIKQDLLDNLEREKRYRPAYLPTTDDDDMSELLGDW</sequence>
<evidence type="ECO:0000313" key="2">
    <source>
        <dbReference type="EMBL" id="AXI09173.1"/>
    </source>
</evidence>
<accession>A0A345PGP3</accession>
<feature type="coiled-coil region" evidence="1">
    <location>
        <begin position="293"/>
        <end position="335"/>
    </location>
</feature>
<keyword evidence="1" id="KW-0175">Coiled coil</keyword>
<dbReference type="KEGG" id="ocn:CUC15_09645"/>
<name>A0A345PGP3_9BACI</name>
<gene>
    <name evidence="2" type="ORF">CUC15_09645</name>
</gene>
<dbReference type="AlphaFoldDB" id="A0A345PGP3"/>
<proteinExistence type="predicted"/>
<dbReference type="RefSeq" id="WP_114916466.1">
    <property type="nucleotide sequence ID" value="NZ_CP024848.1"/>
</dbReference>
<reference evidence="3" key="1">
    <citation type="submission" date="2017-11" db="EMBL/GenBank/DDBJ databases">
        <authorList>
            <person name="Zhu W."/>
        </authorList>
    </citation>
    <scope>NUCLEOTIDE SEQUENCE [LARGE SCALE GENOMIC DNA]</scope>
    <source>
        <strain evidence="3">160</strain>
    </source>
</reference>
<evidence type="ECO:0000256" key="1">
    <source>
        <dbReference type="SAM" id="Coils"/>
    </source>
</evidence>
<protein>
    <submittedName>
        <fullName evidence="2">Uncharacterized protein</fullName>
    </submittedName>
</protein>
<dbReference type="OrthoDB" id="2966508at2"/>
<evidence type="ECO:0000313" key="3">
    <source>
        <dbReference type="Proteomes" id="UP000253908"/>
    </source>
</evidence>
<dbReference type="Proteomes" id="UP000253908">
    <property type="component" value="Chromosome"/>
</dbReference>
<dbReference type="EMBL" id="CP024848">
    <property type="protein sequence ID" value="AXI09173.1"/>
    <property type="molecule type" value="Genomic_DNA"/>
</dbReference>
<organism evidence="2 3">
    <name type="scientific">Oceanobacillus zhaokaii</name>
    <dbReference type="NCBI Taxonomy" id="2052660"/>
    <lineage>
        <taxon>Bacteria</taxon>
        <taxon>Bacillati</taxon>
        <taxon>Bacillota</taxon>
        <taxon>Bacilli</taxon>
        <taxon>Bacillales</taxon>
        <taxon>Bacillaceae</taxon>
        <taxon>Oceanobacillus</taxon>
    </lineage>
</organism>